<dbReference type="AlphaFoldDB" id="A0A8H4XIN5"/>
<dbReference type="Proteomes" id="UP000635477">
    <property type="component" value="Unassembled WGS sequence"/>
</dbReference>
<sequence>MYRHAASRQICSQPLRASSASIPSTTRTCTLRAVCSRLSVSPTISQSRTFAAPRAPKVVQPPTDVYDLTNITPSTLEAAMRMTDGMFDTRSPAQYHEAAVKFANAIKKGASPWAVRFPGAEAVPANVLHEVGCLMRIILPRTQSSVSFAIAMWASASEMGYRSATISLAGELVRTGAWGRKSHLRSVESSFKKLVSEGKDSNALTVEGELLYHQERYDAAVKMLERALRLNNTDFEWKHLCQLCLGRSYLKLGKADEARGPLEASGYTDADAELGQMLRTTEPERAEVHMYMSALTGLRLDMFRQLAELEFEKEANAANKEAKKDHYLWAMEWSRLANPKEQF</sequence>
<dbReference type="PROSITE" id="PS50005">
    <property type="entry name" value="TPR"/>
    <property type="match status" value="1"/>
</dbReference>
<feature type="repeat" description="TPR" evidence="1">
    <location>
        <begin position="201"/>
        <end position="234"/>
    </location>
</feature>
<comment type="caution">
    <text evidence="2">The sequence shown here is derived from an EMBL/GenBank/DDBJ whole genome shotgun (WGS) entry which is preliminary data.</text>
</comment>
<dbReference type="OrthoDB" id="5379420at2759"/>
<keyword evidence="1" id="KW-0802">TPR repeat</keyword>
<dbReference type="EMBL" id="JABEYC010000595">
    <property type="protein sequence ID" value="KAF4975854.1"/>
    <property type="molecule type" value="Genomic_DNA"/>
</dbReference>
<accession>A0A8H4XIN5</accession>
<keyword evidence="3" id="KW-1185">Reference proteome</keyword>
<reference evidence="2" key="1">
    <citation type="journal article" date="2020" name="BMC Genomics">
        <title>Correction to: Identification and distribution of gene clusters required for synthesis of sphingolipid metabolism inhibitors in diverse species of the filamentous fungus Fusarium.</title>
        <authorList>
            <person name="Kim H.S."/>
            <person name="Lohmar J.M."/>
            <person name="Busman M."/>
            <person name="Brown D.W."/>
            <person name="Naumann T.A."/>
            <person name="Divon H.H."/>
            <person name="Lysoe E."/>
            <person name="Uhlig S."/>
            <person name="Proctor R.H."/>
        </authorList>
    </citation>
    <scope>NUCLEOTIDE SEQUENCE</scope>
    <source>
        <strain evidence="2">NRRL 22465</strain>
    </source>
</reference>
<reference evidence="2" key="2">
    <citation type="submission" date="2020-05" db="EMBL/GenBank/DDBJ databases">
        <authorList>
            <person name="Kim H.-S."/>
            <person name="Proctor R.H."/>
            <person name="Brown D.W."/>
        </authorList>
    </citation>
    <scope>NUCLEOTIDE SEQUENCE</scope>
    <source>
        <strain evidence="2">NRRL 22465</strain>
    </source>
</reference>
<protein>
    <submittedName>
        <fullName evidence="2">Uncharacterized protein</fullName>
    </submittedName>
</protein>
<evidence type="ECO:0000313" key="2">
    <source>
        <dbReference type="EMBL" id="KAF4975854.1"/>
    </source>
</evidence>
<dbReference type="Pfam" id="PF12895">
    <property type="entry name" value="ANAPC3"/>
    <property type="match status" value="1"/>
</dbReference>
<organism evidence="2 3">
    <name type="scientific">Fusarium zealandicum</name>
    <dbReference type="NCBI Taxonomy" id="1053134"/>
    <lineage>
        <taxon>Eukaryota</taxon>
        <taxon>Fungi</taxon>
        <taxon>Dikarya</taxon>
        <taxon>Ascomycota</taxon>
        <taxon>Pezizomycotina</taxon>
        <taxon>Sordariomycetes</taxon>
        <taxon>Hypocreomycetidae</taxon>
        <taxon>Hypocreales</taxon>
        <taxon>Nectriaceae</taxon>
        <taxon>Fusarium</taxon>
        <taxon>Fusarium staphyleae species complex</taxon>
    </lineage>
</organism>
<name>A0A8H4XIN5_9HYPO</name>
<evidence type="ECO:0000313" key="3">
    <source>
        <dbReference type="Proteomes" id="UP000635477"/>
    </source>
</evidence>
<evidence type="ECO:0000256" key="1">
    <source>
        <dbReference type="PROSITE-ProRule" id="PRU00339"/>
    </source>
</evidence>
<dbReference type="Gene3D" id="1.25.40.10">
    <property type="entry name" value="Tetratricopeptide repeat domain"/>
    <property type="match status" value="1"/>
</dbReference>
<dbReference type="InterPro" id="IPR011990">
    <property type="entry name" value="TPR-like_helical_dom_sf"/>
</dbReference>
<proteinExistence type="predicted"/>
<dbReference type="SUPFAM" id="SSF48452">
    <property type="entry name" value="TPR-like"/>
    <property type="match status" value="1"/>
</dbReference>
<gene>
    <name evidence="2" type="ORF">FZEAL_7410</name>
</gene>
<dbReference type="InterPro" id="IPR019734">
    <property type="entry name" value="TPR_rpt"/>
</dbReference>